<dbReference type="AlphaFoldDB" id="A0A699H651"/>
<gene>
    <name evidence="1" type="ORF">Tci_312836</name>
</gene>
<organism evidence="1">
    <name type="scientific">Tanacetum cinerariifolium</name>
    <name type="common">Dalmatian daisy</name>
    <name type="synonym">Chrysanthemum cinerariifolium</name>
    <dbReference type="NCBI Taxonomy" id="118510"/>
    <lineage>
        <taxon>Eukaryota</taxon>
        <taxon>Viridiplantae</taxon>
        <taxon>Streptophyta</taxon>
        <taxon>Embryophyta</taxon>
        <taxon>Tracheophyta</taxon>
        <taxon>Spermatophyta</taxon>
        <taxon>Magnoliopsida</taxon>
        <taxon>eudicotyledons</taxon>
        <taxon>Gunneridae</taxon>
        <taxon>Pentapetalae</taxon>
        <taxon>asterids</taxon>
        <taxon>campanulids</taxon>
        <taxon>Asterales</taxon>
        <taxon>Asteraceae</taxon>
        <taxon>Asteroideae</taxon>
        <taxon>Anthemideae</taxon>
        <taxon>Anthemidinae</taxon>
        <taxon>Tanacetum</taxon>
    </lineage>
</organism>
<accession>A0A699H651</accession>
<evidence type="ECO:0000313" key="1">
    <source>
        <dbReference type="EMBL" id="GEX40861.1"/>
    </source>
</evidence>
<dbReference type="PANTHER" id="PTHR46148:SF59">
    <property type="entry name" value="NUCLEOTIDYLTRANSFERASE, RIBONUCLEASE H"/>
    <property type="match status" value="1"/>
</dbReference>
<protein>
    <recommendedName>
        <fullName evidence="2">Reverse transcriptase domain-containing protein</fullName>
    </recommendedName>
</protein>
<name>A0A699H651_TANCI</name>
<reference evidence="1" key="1">
    <citation type="journal article" date="2019" name="Sci. Rep.">
        <title>Draft genome of Tanacetum cinerariifolium, the natural source of mosquito coil.</title>
        <authorList>
            <person name="Yamashiro T."/>
            <person name="Shiraishi A."/>
            <person name="Satake H."/>
            <person name="Nakayama K."/>
        </authorList>
    </citation>
    <scope>NUCLEOTIDE SEQUENCE</scope>
</reference>
<dbReference type="EMBL" id="BKCJ010106617">
    <property type="protein sequence ID" value="GEX40861.1"/>
    <property type="molecule type" value="Genomic_DNA"/>
</dbReference>
<evidence type="ECO:0008006" key="2">
    <source>
        <dbReference type="Google" id="ProtNLM"/>
    </source>
</evidence>
<comment type="caution">
    <text evidence="1">The sequence shown here is derived from an EMBL/GenBank/DDBJ whole genome shotgun (WGS) entry which is preliminary data.</text>
</comment>
<proteinExistence type="predicted"/>
<dbReference type="PANTHER" id="PTHR46148">
    <property type="entry name" value="CHROMO DOMAIN-CONTAINING PROTEIN"/>
    <property type="match status" value="1"/>
</dbReference>
<sequence length="120" mass="14327">MWVKVGEVHLIGPELVQETNEEISQIKNRLKVARAVRFGKKRKLAPRFVEHFEIIEKCLADPTLQLPLDEIRFDDKMKFVEEPMEILEREFKKLKHCGITIVKVWWNLKCGPEFTWKHED</sequence>